<dbReference type="PRINTS" id="PR00171">
    <property type="entry name" value="SUGRTRNSPORT"/>
</dbReference>
<evidence type="ECO:0000259" key="8">
    <source>
        <dbReference type="PROSITE" id="PS50850"/>
    </source>
</evidence>
<dbReference type="InterPro" id="IPR020846">
    <property type="entry name" value="MFS_dom"/>
</dbReference>
<keyword evidence="2" id="KW-0813">Transport</keyword>
<accession>A0A8S3RLY6</accession>
<feature type="compositionally biased region" description="Low complexity" evidence="6">
    <location>
        <begin position="183"/>
        <end position="201"/>
    </location>
</feature>
<feature type="transmembrane region" description="Helical" evidence="7">
    <location>
        <begin position="434"/>
        <end position="455"/>
    </location>
</feature>
<keyword evidence="3 7" id="KW-0812">Transmembrane</keyword>
<protein>
    <submittedName>
        <fullName evidence="9">SLC2A1</fullName>
    </submittedName>
</protein>
<dbReference type="InterPro" id="IPR045263">
    <property type="entry name" value="GLUT"/>
</dbReference>
<comment type="caution">
    <text evidence="9">The sequence shown here is derived from an EMBL/GenBank/DDBJ whole genome shotgun (WGS) entry which is preliminary data.</text>
</comment>
<dbReference type="InterPro" id="IPR003663">
    <property type="entry name" value="Sugar/inositol_transpt"/>
</dbReference>
<dbReference type="AlphaFoldDB" id="A0A8S3RLY6"/>
<feature type="transmembrane region" description="Helical" evidence="7">
    <location>
        <begin position="364"/>
        <end position="384"/>
    </location>
</feature>
<feature type="compositionally biased region" description="Polar residues" evidence="6">
    <location>
        <begin position="244"/>
        <end position="255"/>
    </location>
</feature>
<keyword evidence="5 7" id="KW-0472">Membrane</keyword>
<keyword evidence="10" id="KW-1185">Reference proteome</keyword>
<feature type="transmembrane region" description="Helical" evidence="7">
    <location>
        <begin position="461"/>
        <end position="479"/>
    </location>
</feature>
<evidence type="ECO:0000256" key="2">
    <source>
        <dbReference type="ARBA" id="ARBA00022448"/>
    </source>
</evidence>
<dbReference type="SUPFAM" id="SSF103473">
    <property type="entry name" value="MFS general substrate transporter"/>
    <property type="match status" value="1"/>
</dbReference>
<feature type="transmembrane region" description="Helical" evidence="7">
    <location>
        <begin position="594"/>
        <end position="619"/>
    </location>
</feature>
<comment type="subcellular location">
    <subcellularLocation>
        <location evidence="1">Membrane</location>
        <topology evidence="1">Multi-pass membrane protein</topology>
    </subcellularLocation>
</comment>
<feature type="region of interest" description="Disordered" evidence="6">
    <location>
        <begin position="237"/>
        <end position="270"/>
    </location>
</feature>
<feature type="compositionally biased region" description="Basic and acidic residues" evidence="6">
    <location>
        <begin position="204"/>
        <end position="223"/>
    </location>
</feature>
<reference evidence="9" key="1">
    <citation type="submission" date="2021-03" db="EMBL/GenBank/DDBJ databases">
        <authorList>
            <person name="Bekaert M."/>
        </authorList>
    </citation>
    <scope>NUCLEOTIDE SEQUENCE</scope>
</reference>
<dbReference type="Proteomes" id="UP000683360">
    <property type="component" value="Unassembled WGS sequence"/>
</dbReference>
<feature type="domain" description="Major facilitator superfamily (MFS) profile" evidence="8">
    <location>
        <begin position="278"/>
        <end position="685"/>
    </location>
</feature>
<evidence type="ECO:0000256" key="7">
    <source>
        <dbReference type="SAM" id="Phobius"/>
    </source>
</evidence>
<dbReference type="Pfam" id="PF00083">
    <property type="entry name" value="Sugar_tr"/>
    <property type="match status" value="2"/>
</dbReference>
<evidence type="ECO:0000256" key="3">
    <source>
        <dbReference type="ARBA" id="ARBA00022692"/>
    </source>
</evidence>
<dbReference type="GO" id="GO:0015149">
    <property type="term" value="F:hexose transmembrane transporter activity"/>
    <property type="evidence" value="ECO:0007669"/>
    <property type="project" value="TreeGrafter"/>
</dbReference>
<feature type="transmembrane region" description="Helical" evidence="7">
    <location>
        <begin position="390"/>
        <end position="413"/>
    </location>
</feature>
<gene>
    <name evidence="9" type="ORF">MEDL_24230</name>
</gene>
<name>A0A8S3RLY6_MYTED</name>
<evidence type="ECO:0000256" key="1">
    <source>
        <dbReference type="ARBA" id="ARBA00004141"/>
    </source>
</evidence>
<feature type="transmembrane region" description="Helical" evidence="7">
    <location>
        <begin position="631"/>
        <end position="654"/>
    </location>
</feature>
<evidence type="ECO:0000313" key="9">
    <source>
        <dbReference type="EMBL" id="CAG2210131.1"/>
    </source>
</evidence>
<dbReference type="InterPro" id="IPR005828">
    <property type="entry name" value="MFS_sugar_transport-like"/>
</dbReference>
<dbReference type="PANTHER" id="PTHR23503">
    <property type="entry name" value="SOLUTE CARRIER FAMILY 2"/>
    <property type="match status" value="1"/>
</dbReference>
<dbReference type="PROSITE" id="PS50850">
    <property type="entry name" value="MFS"/>
    <property type="match status" value="1"/>
</dbReference>
<dbReference type="InterPro" id="IPR036259">
    <property type="entry name" value="MFS_trans_sf"/>
</dbReference>
<dbReference type="SMR" id="A0A8S3RLY6"/>
<feature type="transmembrane region" description="Helical" evidence="7">
    <location>
        <begin position="546"/>
        <end position="574"/>
    </location>
</feature>
<proteinExistence type="predicted"/>
<dbReference type="GO" id="GO:0016020">
    <property type="term" value="C:membrane"/>
    <property type="evidence" value="ECO:0007669"/>
    <property type="project" value="UniProtKB-SubCell"/>
</dbReference>
<dbReference type="EMBL" id="CAJPWZ010001221">
    <property type="protein sequence ID" value="CAG2210131.1"/>
    <property type="molecule type" value="Genomic_DNA"/>
</dbReference>
<dbReference type="OrthoDB" id="4540492at2759"/>
<dbReference type="Gene3D" id="1.20.1250.20">
    <property type="entry name" value="MFS general substrate transporter like domains"/>
    <property type="match status" value="2"/>
</dbReference>
<feature type="transmembrane region" description="Helical" evidence="7">
    <location>
        <begin position="660"/>
        <end position="681"/>
    </location>
</feature>
<evidence type="ECO:0000313" key="10">
    <source>
        <dbReference type="Proteomes" id="UP000683360"/>
    </source>
</evidence>
<keyword evidence="4 7" id="KW-1133">Transmembrane helix</keyword>
<organism evidence="9 10">
    <name type="scientific">Mytilus edulis</name>
    <name type="common">Blue mussel</name>
    <dbReference type="NCBI Taxonomy" id="6550"/>
    <lineage>
        <taxon>Eukaryota</taxon>
        <taxon>Metazoa</taxon>
        <taxon>Spiralia</taxon>
        <taxon>Lophotrochozoa</taxon>
        <taxon>Mollusca</taxon>
        <taxon>Bivalvia</taxon>
        <taxon>Autobranchia</taxon>
        <taxon>Pteriomorphia</taxon>
        <taxon>Mytilida</taxon>
        <taxon>Mytiloidea</taxon>
        <taxon>Mytilidae</taxon>
        <taxon>Mytilinae</taxon>
        <taxon>Mytilus</taxon>
    </lineage>
</organism>
<sequence>MEDKAASVIIWFCLLGVSGAVVLISITVPSVEIGSPVDFQCIKETNSTGSKEVYFRWYLDGKFIHVDNRSHVELSRWTRPIFTEPDLNKTVKCTYGFEVGMINSTSYKNFFCNMTITKLSTSGWFHDVTLLLKIPRKYHWCISDLKPLCTVRGKQIPDITELKCQKKIPQYQQVSQQVSLEDQQSSPQVSQQESLEEQPVSRQVSREEQQVSRQVSREEQQVSRQVSREEQQVLRQVSREEQRVSQQDQLPTQPVQHELEEQQEEQQSRTTFTQRRSIFVAIAGNSFLYGYNMAVLNNPSMTIIAYYNKTNGEIPSDIETREYVDNNYSINLQWSFVNAVYVLCGVLGAWSAEKIAAKFGRRKPMMYNTILGIIASAFGAVTIYSNNISILILHRMIIGLYCGIGLILSGMYAMEISKFTLNNVKGSYGTYDRWFQLSITAGICVSSFLGISTFLGHRDRWQWLLILNVVPVLFNLFLYKCPDSPIYILLQDDPKKIDKARKALKLLCPPNEVVKELDRLKDEVLTEDVLTLKKIRKLFSKPEFRVGLFLVCFLQIAQQLSGINIVIAYSSFIYQGSGVEIELIEWMNSGNVCPYFAIVPVFAYIVLFSLGLGPIPYIIVQELFEQDAQGAAFNVSVALHWLCNFLVMFCFRSLQMSMESYVYLMFSGIVLVLCGIMYKILPETKNKTMTEIKNSKEYKFALTWLCLQTSGTIQSGNSAAEDDRLL</sequence>
<evidence type="ECO:0000256" key="4">
    <source>
        <dbReference type="ARBA" id="ARBA00022989"/>
    </source>
</evidence>
<feature type="transmembrane region" description="Helical" evidence="7">
    <location>
        <begin position="332"/>
        <end position="352"/>
    </location>
</feature>
<feature type="region of interest" description="Disordered" evidence="6">
    <location>
        <begin position="182"/>
        <end position="223"/>
    </location>
</feature>
<evidence type="ECO:0000256" key="5">
    <source>
        <dbReference type="ARBA" id="ARBA00023136"/>
    </source>
</evidence>
<dbReference type="PANTHER" id="PTHR23503:SF8">
    <property type="entry name" value="FACILITATED GLUCOSE TRANSPORTER PROTEIN 1"/>
    <property type="match status" value="1"/>
</dbReference>
<evidence type="ECO:0000256" key="6">
    <source>
        <dbReference type="SAM" id="MobiDB-lite"/>
    </source>
</evidence>